<evidence type="ECO:0000313" key="10">
    <source>
        <dbReference type="EMBL" id="RDU69205.1"/>
    </source>
</evidence>
<dbReference type="RefSeq" id="WP_104725043.1">
    <property type="nucleotide sequence ID" value="NZ_FZNE01000015.1"/>
</dbReference>
<evidence type="ECO:0000256" key="9">
    <source>
        <dbReference type="ARBA" id="ARBA00023288"/>
    </source>
</evidence>
<accession>A0A3D8IWA4</accession>
<reference evidence="10 11" key="1">
    <citation type="submission" date="2018-04" db="EMBL/GenBank/DDBJ databases">
        <title>Novel Campyloabacter and Helicobacter Species and Strains.</title>
        <authorList>
            <person name="Mannion A.J."/>
            <person name="Shen Z."/>
            <person name="Fox J.G."/>
        </authorList>
    </citation>
    <scope>NUCLEOTIDE SEQUENCE [LARGE SCALE GENOMIC DNA]</scope>
    <source>
        <strain evidence="10 11">ATCC 700242</strain>
    </source>
</reference>
<dbReference type="AlphaFoldDB" id="A0A3D8IWA4"/>
<gene>
    <name evidence="10" type="ORF">CQA62_03430</name>
</gene>
<keyword evidence="8" id="KW-0998">Cell outer membrane</keyword>
<dbReference type="GO" id="GO:0009279">
    <property type="term" value="C:cell outer membrane"/>
    <property type="evidence" value="ECO:0007669"/>
    <property type="project" value="UniProtKB-SubCell"/>
</dbReference>
<dbReference type="CDD" id="cd23413">
    <property type="entry name" value="beta-trefoil_Ricin_CdtC"/>
    <property type="match status" value="1"/>
</dbReference>
<evidence type="ECO:0000256" key="4">
    <source>
        <dbReference type="ARBA" id="ARBA00022734"/>
    </source>
</evidence>
<proteinExistence type="predicted"/>
<comment type="subcellular location">
    <subcellularLocation>
        <location evidence="1">Cell outer membrane</location>
        <topology evidence="1">Lipid-anchor</topology>
    </subcellularLocation>
</comment>
<sequence length="183" mass="20462">MKKIILLFALILNFMHGVNPEDLPDFTAPFSLRNVMTGDLLAPDSKRPNWNLKQVILDEEITKSDPFASFNLGAMQFVNTEDPSLCLGIDESGFFALKSCEEDLKSKKLETVFTIIPTTTAAVQIRSFVLDKTECIAAFFNPRLPTGRGIGISPCDVDRLFRIDMRNLMLILPPLIEAKTINP</sequence>
<dbReference type="InterPro" id="IPR003558">
    <property type="entry name" value="CDtoxinA/C"/>
</dbReference>
<protein>
    <submittedName>
        <fullName evidence="10">Toxin</fullName>
    </submittedName>
</protein>
<evidence type="ECO:0000256" key="6">
    <source>
        <dbReference type="ARBA" id="ARBA00023136"/>
    </source>
</evidence>
<dbReference type="Pfam" id="PF03498">
    <property type="entry name" value="CDtoxinA"/>
    <property type="match status" value="1"/>
</dbReference>
<comment type="caution">
    <text evidence="10">The sequence shown here is derived from an EMBL/GenBank/DDBJ whole genome shotgun (WGS) entry which is preliminary data.</text>
</comment>
<evidence type="ECO:0000256" key="7">
    <source>
        <dbReference type="ARBA" id="ARBA00023139"/>
    </source>
</evidence>
<evidence type="ECO:0000313" key="11">
    <source>
        <dbReference type="Proteomes" id="UP000257067"/>
    </source>
</evidence>
<keyword evidence="9" id="KW-0449">Lipoprotein</keyword>
<keyword evidence="7" id="KW-0564">Palmitate</keyword>
<dbReference type="EMBL" id="NXLU01000003">
    <property type="protein sequence ID" value="RDU69205.1"/>
    <property type="molecule type" value="Genomic_DNA"/>
</dbReference>
<name>A0A3D8IWA4_9HELI</name>
<dbReference type="InterPro" id="IPR035992">
    <property type="entry name" value="Ricin_B-like_lectins"/>
</dbReference>
<evidence type="ECO:0000256" key="8">
    <source>
        <dbReference type="ARBA" id="ARBA00023237"/>
    </source>
</evidence>
<keyword evidence="3" id="KW-0732">Signal</keyword>
<dbReference type="OrthoDB" id="5322270at2"/>
<organism evidence="10 11">
    <name type="scientific">Helicobacter cholecystus</name>
    <dbReference type="NCBI Taxonomy" id="45498"/>
    <lineage>
        <taxon>Bacteria</taxon>
        <taxon>Pseudomonadati</taxon>
        <taxon>Campylobacterota</taxon>
        <taxon>Epsilonproteobacteria</taxon>
        <taxon>Campylobacterales</taxon>
        <taxon>Helicobacteraceae</taxon>
        <taxon>Helicobacter</taxon>
    </lineage>
</organism>
<keyword evidence="4" id="KW-0430">Lectin</keyword>
<evidence type="ECO:0000256" key="5">
    <source>
        <dbReference type="ARBA" id="ARBA00023026"/>
    </source>
</evidence>
<dbReference type="GO" id="GO:0030246">
    <property type="term" value="F:carbohydrate binding"/>
    <property type="evidence" value="ECO:0007669"/>
    <property type="project" value="UniProtKB-KW"/>
</dbReference>
<dbReference type="Proteomes" id="UP000257067">
    <property type="component" value="Unassembled WGS sequence"/>
</dbReference>
<dbReference type="SUPFAM" id="SSF50370">
    <property type="entry name" value="Ricin B-like lectins"/>
    <property type="match status" value="1"/>
</dbReference>
<keyword evidence="11" id="KW-1185">Reference proteome</keyword>
<dbReference type="GO" id="GO:0090729">
    <property type="term" value="F:toxin activity"/>
    <property type="evidence" value="ECO:0007669"/>
    <property type="project" value="UniProtKB-KW"/>
</dbReference>
<keyword evidence="5" id="KW-0843">Virulence</keyword>
<evidence type="ECO:0000256" key="2">
    <source>
        <dbReference type="ARBA" id="ARBA00022656"/>
    </source>
</evidence>
<evidence type="ECO:0000256" key="1">
    <source>
        <dbReference type="ARBA" id="ARBA00004459"/>
    </source>
</evidence>
<dbReference type="Gene3D" id="2.80.10.50">
    <property type="match status" value="1"/>
</dbReference>
<keyword evidence="2" id="KW-0800">Toxin</keyword>
<keyword evidence="6" id="KW-0472">Membrane</keyword>
<evidence type="ECO:0000256" key="3">
    <source>
        <dbReference type="ARBA" id="ARBA00022729"/>
    </source>
</evidence>